<dbReference type="AlphaFoldDB" id="A0A1F5WS02"/>
<keyword evidence="4 10" id="KW-0547">Nucleotide-binding</keyword>
<dbReference type="CDD" id="cd07958">
    <property type="entry name" value="Anticodon_Ia_Leu_BEm"/>
    <property type="match status" value="1"/>
</dbReference>
<dbReference type="InterPro" id="IPR014729">
    <property type="entry name" value="Rossmann-like_a/b/a_fold"/>
</dbReference>
<dbReference type="InterPro" id="IPR002302">
    <property type="entry name" value="Leu-tRNA-ligase"/>
</dbReference>
<reference evidence="12 13" key="1">
    <citation type="journal article" date="2016" name="Nat. Commun.">
        <title>Thousands of microbial genomes shed light on interconnected biogeochemical processes in an aquifer system.</title>
        <authorList>
            <person name="Anantharaman K."/>
            <person name="Brown C.T."/>
            <person name="Hug L.A."/>
            <person name="Sharon I."/>
            <person name="Castelle C.J."/>
            <person name="Probst A.J."/>
            <person name="Thomas B.C."/>
            <person name="Singh A."/>
            <person name="Wilkins M.J."/>
            <person name="Karaoz U."/>
            <person name="Brodie E.L."/>
            <person name="Williams K.H."/>
            <person name="Hubbard S.S."/>
            <person name="Banfield J.F."/>
        </authorList>
    </citation>
    <scope>NUCLEOTIDE SEQUENCE [LARGE SCALE GENOMIC DNA]</scope>
</reference>
<evidence type="ECO:0000259" key="11">
    <source>
        <dbReference type="PROSITE" id="PS51462"/>
    </source>
</evidence>
<evidence type="ECO:0000256" key="9">
    <source>
        <dbReference type="ARBA" id="ARBA00047469"/>
    </source>
</evidence>
<dbReference type="EC" id="6.1.1.4" evidence="10"/>
<dbReference type="Pfam" id="PF13603">
    <property type="entry name" value="tRNA-synt_1_2"/>
    <property type="match status" value="1"/>
</dbReference>
<dbReference type="CDD" id="cd02883">
    <property type="entry name" value="NUDIX_Hydrolase"/>
    <property type="match status" value="1"/>
</dbReference>
<evidence type="ECO:0000256" key="10">
    <source>
        <dbReference type="HAMAP-Rule" id="MF_00049"/>
    </source>
</evidence>
<evidence type="ECO:0000256" key="7">
    <source>
        <dbReference type="ARBA" id="ARBA00022917"/>
    </source>
</evidence>
<dbReference type="GO" id="GO:0006429">
    <property type="term" value="P:leucyl-tRNA aminoacylation"/>
    <property type="evidence" value="ECO:0007669"/>
    <property type="project" value="UniProtKB-UniRule"/>
</dbReference>
<dbReference type="SUPFAM" id="SSF55811">
    <property type="entry name" value="Nudix"/>
    <property type="match status" value="1"/>
</dbReference>
<dbReference type="FunFam" id="3.40.50.620:FF:000003">
    <property type="entry name" value="Leucine--tRNA ligase"/>
    <property type="match status" value="1"/>
</dbReference>
<dbReference type="InterPro" id="IPR002300">
    <property type="entry name" value="aa-tRNA-synth_Ia"/>
</dbReference>
<evidence type="ECO:0000256" key="1">
    <source>
        <dbReference type="ARBA" id="ARBA00005594"/>
    </source>
</evidence>
<dbReference type="PROSITE" id="PS00893">
    <property type="entry name" value="NUDIX_BOX"/>
    <property type="match status" value="1"/>
</dbReference>
<dbReference type="Pfam" id="PF06821">
    <property type="entry name" value="Ser_hydrolase"/>
    <property type="match status" value="1"/>
</dbReference>
<organism evidence="12 13">
    <name type="scientific">Candidatus Giovannonibacteria bacterium RIFCSPHIGHO2_02_43_13</name>
    <dbReference type="NCBI Taxonomy" id="1798330"/>
    <lineage>
        <taxon>Bacteria</taxon>
        <taxon>Candidatus Giovannoniibacteriota</taxon>
    </lineage>
</organism>
<dbReference type="Gene3D" id="3.90.740.10">
    <property type="entry name" value="Valyl/Leucyl/Isoleucyl-tRNA synthetase, editing domain"/>
    <property type="match status" value="1"/>
</dbReference>
<dbReference type="InterPro" id="IPR013155">
    <property type="entry name" value="M/V/L/I-tRNA-synth_anticd-bd"/>
</dbReference>
<dbReference type="InterPro" id="IPR029058">
    <property type="entry name" value="AB_hydrolase_fold"/>
</dbReference>
<comment type="subcellular location">
    <subcellularLocation>
        <location evidence="10">Cytoplasm</location>
    </subcellularLocation>
</comment>
<evidence type="ECO:0000256" key="6">
    <source>
        <dbReference type="ARBA" id="ARBA00022840"/>
    </source>
</evidence>
<evidence type="ECO:0000256" key="4">
    <source>
        <dbReference type="ARBA" id="ARBA00022741"/>
    </source>
</evidence>
<comment type="catalytic activity">
    <reaction evidence="9 10">
        <text>tRNA(Leu) + L-leucine + ATP = L-leucyl-tRNA(Leu) + AMP + diphosphate</text>
        <dbReference type="Rhea" id="RHEA:11688"/>
        <dbReference type="Rhea" id="RHEA-COMP:9613"/>
        <dbReference type="Rhea" id="RHEA-COMP:9622"/>
        <dbReference type="ChEBI" id="CHEBI:30616"/>
        <dbReference type="ChEBI" id="CHEBI:33019"/>
        <dbReference type="ChEBI" id="CHEBI:57427"/>
        <dbReference type="ChEBI" id="CHEBI:78442"/>
        <dbReference type="ChEBI" id="CHEBI:78494"/>
        <dbReference type="ChEBI" id="CHEBI:456215"/>
        <dbReference type="EC" id="6.1.1.4"/>
    </reaction>
</comment>
<evidence type="ECO:0000256" key="3">
    <source>
        <dbReference type="ARBA" id="ARBA00022598"/>
    </source>
</evidence>
<keyword evidence="7 10" id="KW-0648">Protein biosynthesis</keyword>
<dbReference type="SUPFAM" id="SSF52374">
    <property type="entry name" value="Nucleotidylyl transferase"/>
    <property type="match status" value="1"/>
</dbReference>
<dbReference type="SUPFAM" id="SSF47323">
    <property type="entry name" value="Anticodon-binding domain of a subclass of class I aminoacyl-tRNA synthetases"/>
    <property type="match status" value="1"/>
</dbReference>
<keyword evidence="8 10" id="KW-0030">Aminoacyl-tRNA synthetase</keyword>
<dbReference type="InterPro" id="IPR000086">
    <property type="entry name" value="NUDIX_hydrolase_dom"/>
</dbReference>
<dbReference type="InterPro" id="IPR025709">
    <property type="entry name" value="Leu_tRNA-synth_edit"/>
</dbReference>
<dbReference type="Gene3D" id="3.40.50.1820">
    <property type="entry name" value="alpha/beta hydrolase"/>
    <property type="match status" value="1"/>
</dbReference>
<comment type="similarity">
    <text evidence="1 10">Belongs to the class-I aminoacyl-tRNA synthetase family.</text>
</comment>
<dbReference type="PROSITE" id="PS51462">
    <property type="entry name" value="NUDIX"/>
    <property type="match status" value="1"/>
</dbReference>
<feature type="short sequence motif" description="'KMSKS' region" evidence="10">
    <location>
        <begin position="919"/>
        <end position="923"/>
    </location>
</feature>
<evidence type="ECO:0000256" key="5">
    <source>
        <dbReference type="ARBA" id="ARBA00022801"/>
    </source>
</evidence>
<dbReference type="Pfam" id="PF00293">
    <property type="entry name" value="NUDIX"/>
    <property type="match status" value="1"/>
</dbReference>
<dbReference type="Gene3D" id="3.90.79.10">
    <property type="entry name" value="Nucleoside Triphosphate Pyrophosphohydrolase"/>
    <property type="match status" value="1"/>
</dbReference>
<keyword evidence="5" id="KW-0378">Hydrolase</keyword>
<dbReference type="InterPro" id="IPR020084">
    <property type="entry name" value="NUDIX_hydrolase_CS"/>
</dbReference>
<dbReference type="FunFam" id="1.10.730.10:FF:000002">
    <property type="entry name" value="Leucine--tRNA ligase"/>
    <property type="match status" value="1"/>
</dbReference>
<gene>
    <name evidence="10" type="primary">leuS</name>
    <name evidence="12" type="ORF">A2W54_04585</name>
</gene>
<dbReference type="SUPFAM" id="SSF50677">
    <property type="entry name" value="ValRS/IleRS/LeuRS editing domain"/>
    <property type="match status" value="1"/>
</dbReference>
<comment type="caution">
    <text evidence="10">Lacks conserved residue(s) required for the propagation of feature annotation.</text>
</comment>
<dbReference type="GO" id="GO:0002161">
    <property type="term" value="F:aminoacyl-tRNA deacylase activity"/>
    <property type="evidence" value="ECO:0007669"/>
    <property type="project" value="InterPro"/>
</dbReference>
<dbReference type="CDD" id="cd00812">
    <property type="entry name" value="LeuRS_core"/>
    <property type="match status" value="1"/>
</dbReference>
<dbReference type="Proteomes" id="UP000178425">
    <property type="component" value="Unassembled WGS sequence"/>
</dbReference>
<dbReference type="InterPro" id="IPR015797">
    <property type="entry name" value="NUDIX_hydrolase-like_dom_sf"/>
</dbReference>
<dbReference type="InterPro" id="IPR009080">
    <property type="entry name" value="tRNAsynth_Ia_anticodon-bd"/>
</dbReference>
<feature type="domain" description="Nudix hydrolase" evidence="11">
    <location>
        <begin position="557"/>
        <end position="694"/>
    </location>
</feature>
<feature type="binding site" evidence="10">
    <location>
        <position position="922"/>
    </location>
    <ligand>
        <name>ATP</name>
        <dbReference type="ChEBI" id="CHEBI:30616"/>
    </ligand>
</feature>
<dbReference type="Pfam" id="PF00133">
    <property type="entry name" value="tRNA-synt_1"/>
    <property type="match status" value="2"/>
</dbReference>
<dbReference type="PANTHER" id="PTHR43740">
    <property type="entry name" value="LEUCYL-TRNA SYNTHETASE"/>
    <property type="match status" value="1"/>
</dbReference>
<dbReference type="Pfam" id="PF08264">
    <property type="entry name" value="Anticodon_1"/>
    <property type="match status" value="1"/>
</dbReference>
<keyword evidence="6 10" id="KW-0067">ATP-binding</keyword>
<sequence length="1181" mass="134335">MIPYDHKKIEKKWQRFWEQKKLYKTSDSAEEKDNFYALVEFPYPSGNLHTGHWYAFSVPDIFVRKKRMEGKNILFPIGFDAFGLPAENAAIKRGFDPKKWTYENIDYMRRQLRSMGASFDWSREVITADQEYYKWTQWIFLQFFKKGLAYRAETAVNWCPKDKTVLANEQVAAGKCERCGAEVEQRQMRQWMLRITDYAERLLSGLDKLNWKDEIKQAQRNWIGKSEGAEIEFEIKNGIASSYVLLHGYTGSPNDNFFPWLKKTLENRGAKVYAPKLPNTDDPRVYDQAAEVLKSVPFNKDTVIVGHSLGSVVALKIIEQLKVPVRKTIIVAGFTENKFIDEPFEVHTFDWKFNVKKIRQNAGKVCILRDTIDDVVPQFQAENIKKLIGGKIFDFTASEPHASGKIEPEILRHCIDSVRVFTTRPDTLFGATYVVLAPEHELVQSLDSRIENLEEVKKYIGEAKRKTPLQRQQETKEKTGVELKGVKAINPTSKEEIPVWIADYVLSGYGTGAIMAVPAHDERDFEFASKFGLPIKHVVIPSVVDHVNPPRPDKSSKTRINVHALVYDPVNKKYLIIRNKKFGWDTVVIGGVEEGEKAISAALRELMEETGYVDLEFKRILGGPAKAVYFAKHKDENRIAITTAVYFELKSDKRVAIAEDGENEGNEILWIDAKDFVPGKMVNSELPYWLERLKAGTNMAYAGNGALINSGKFEGMDSEDAKKKITEFVGGEIKTQYKLRDWVVSRQRYWGVPIPIIYCEKCGVSAVSEKDLPVKLPDIKDYLPTGEGKSPLAKATKWLSVKCPVCGGNAERETDTLDTFVDSSWYFLRYCDPKNKKSFADAEKMSAWMPVDLYSGGAEHTTIHLLYSRFWYKAMYDLGLLGGEAAKLGDPSRLGEAEADEPYSERRNRGIILGPDGQKMSKSKGNVIDPDEYVAKFGSDTVRMYLAFIGPYSEAGSYPWDPHGILGIRRFLDRVWAMASTKNLLKAEVFQDFSQRDGARLSNSPAGEYAGLEKSAAEASIVRTINKTIKQVSENIEDFKFNTAISAMMILLNEVEKQSDAISHKQYVEFLKILAPFAPHLTEEIWQKMNKSAKGGPAKGWKSIHLEKWPEYDPKMLEEENYDLVVQINGKTRDKFSVSVNISQSEAEHLTLAREKVKLALDNKQLRKIIFVPKRLINIVV</sequence>
<evidence type="ECO:0000256" key="8">
    <source>
        <dbReference type="ARBA" id="ARBA00023146"/>
    </source>
</evidence>
<protein>
    <recommendedName>
        <fullName evidence="10">Leucine--tRNA ligase</fullName>
        <ecNumber evidence="10">6.1.1.4</ecNumber>
    </recommendedName>
    <alternativeName>
        <fullName evidence="10">Leucyl-tRNA synthetase</fullName>
        <shortName evidence="10">LeuRS</shortName>
    </alternativeName>
</protein>
<dbReference type="GO" id="GO:0005524">
    <property type="term" value="F:ATP binding"/>
    <property type="evidence" value="ECO:0007669"/>
    <property type="project" value="UniProtKB-UniRule"/>
</dbReference>
<dbReference type="InterPro" id="IPR010662">
    <property type="entry name" value="RBBP9/YdeN"/>
</dbReference>
<evidence type="ECO:0000313" key="13">
    <source>
        <dbReference type="Proteomes" id="UP000178425"/>
    </source>
</evidence>
<name>A0A1F5WS02_9BACT</name>
<proteinExistence type="inferred from homology"/>
<dbReference type="FunFam" id="3.40.50.620:FF:000056">
    <property type="entry name" value="Leucine--tRNA ligase"/>
    <property type="match status" value="1"/>
</dbReference>
<evidence type="ECO:0000256" key="2">
    <source>
        <dbReference type="ARBA" id="ARBA00022490"/>
    </source>
</evidence>
<dbReference type="GO" id="GO:0004823">
    <property type="term" value="F:leucine-tRNA ligase activity"/>
    <property type="evidence" value="ECO:0007669"/>
    <property type="project" value="UniProtKB-UniRule"/>
</dbReference>
<evidence type="ECO:0000313" key="12">
    <source>
        <dbReference type="EMBL" id="OGF78443.1"/>
    </source>
</evidence>
<comment type="caution">
    <text evidence="12">The sequence shown here is derived from an EMBL/GenBank/DDBJ whole genome shotgun (WGS) entry which is preliminary data.</text>
</comment>
<dbReference type="InterPro" id="IPR009008">
    <property type="entry name" value="Val/Leu/Ile-tRNA-synth_edit"/>
</dbReference>
<dbReference type="SUPFAM" id="SSF53474">
    <property type="entry name" value="alpha/beta-Hydrolases"/>
    <property type="match status" value="1"/>
</dbReference>
<dbReference type="GO" id="GO:0005829">
    <property type="term" value="C:cytosol"/>
    <property type="evidence" value="ECO:0007669"/>
    <property type="project" value="TreeGrafter"/>
</dbReference>
<dbReference type="PANTHER" id="PTHR43740:SF2">
    <property type="entry name" value="LEUCINE--TRNA LIGASE, MITOCHONDRIAL"/>
    <property type="match status" value="1"/>
</dbReference>
<dbReference type="PRINTS" id="PR00985">
    <property type="entry name" value="TRNASYNTHLEU"/>
</dbReference>
<accession>A0A1F5WS02</accession>
<dbReference type="Gene3D" id="1.10.730.10">
    <property type="entry name" value="Isoleucyl-tRNA Synthetase, Domain 1"/>
    <property type="match status" value="1"/>
</dbReference>
<dbReference type="EMBL" id="MFHI01000028">
    <property type="protein sequence ID" value="OGF78443.1"/>
    <property type="molecule type" value="Genomic_DNA"/>
</dbReference>
<keyword evidence="3 10" id="KW-0436">Ligase</keyword>
<keyword evidence="2 10" id="KW-0963">Cytoplasm</keyword>
<dbReference type="HAMAP" id="MF_00049_B">
    <property type="entry name" value="Leu_tRNA_synth_B"/>
    <property type="match status" value="1"/>
</dbReference>
<dbReference type="Gene3D" id="3.40.50.620">
    <property type="entry name" value="HUPs"/>
    <property type="match status" value="2"/>
</dbReference>